<proteinExistence type="predicted"/>
<protein>
    <submittedName>
        <fullName evidence="1">Uncharacterized protein</fullName>
    </submittedName>
</protein>
<name>A0ABS8S045_DATST</name>
<dbReference type="Proteomes" id="UP000823775">
    <property type="component" value="Unassembled WGS sequence"/>
</dbReference>
<organism evidence="1 2">
    <name type="scientific">Datura stramonium</name>
    <name type="common">Jimsonweed</name>
    <name type="synonym">Common thornapple</name>
    <dbReference type="NCBI Taxonomy" id="4076"/>
    <lineage>
        <taxon>Eukaryota</taxon>
        <taxon>Viridiplantae</taxon>
        <taxon>Streptophyta</taxon>
        <taxon>Embryophyta</taxon>
        <taxon>Tracheophyta</taxon>
        <taxon>Spermatophyta</taxon>
        <taxon>Magnoliopsida</taxon>
        <taxon>eudicotyledons</taxon>
        <taxon>Gunneridae</taxon>
        <taxon>Pentapetalae</taxon>
        <taxon>asterids</taxon>
        <taxon>lamiids</taxon>
        <taxon>Solanales</taxon>
        <taxon>Solanaceae</taxon>
        <taxon>Solanoideae</taxon>
        <taxon>Datureae</taxon>
        <taxon>Datura</taxon>
    </lineage>
</organism>
<dbReference type="EMBL" id="JACEIK010000205">
    <property type="protein sequence ID" value="MCD7452357.1"/>
    <property type="molecule type" value="Genomic_DNA"/>
</dbReference>
<comment type="caution">
    <text evidence="1">The sequence shown here is derived from an EMBL/GenBank/DDBJ whole genome shotgun (WGS) entry which is preliminary data.</text>
</comment>
<keyword evidence="2" id="KW-1185">Reference proteome</keyword>
<sequence length="108" mass="12366">MAENSLLSSNLKHQFKTHKHYMNGGKNLHQTLNPIHDLLFFCHKAFPVLFWFFFIFSFSSIQSFGISRFLSEFGAALSNSSAFDNNGSFTSTKPLIFLQIFEALYSTL</sequence>
<evidence type="ECO:0000313" key="2">
    <source>
        <dbReference type="Proteomes" id="UP000823775"/>
    </source>
</evidence>
<accession>A0ABS8S045</accession>
<gene>
    <name evidence="1" type="ORF">HAX54_016285</name>
</gene>
<evidence type="ECO:0000313" key="1">
    <source>
        <dbReference type="EMBL" id="MCD7452357.1"/>
    </source>
</evidence>
<reference evidence="1 2" key="1">
    <citation type="journal article" date="2021" name="BMC Genomics">
        <title>Datura genome reveals duplications of psychoactive alkaloid biosynthetic genes and high mutation rate following tissue culture.</title>
        <authorList>
            <person name="Rajewski A."/>
            <person name="Carter-House D."/>
            <person name="Stajich J."/>
            <person name="Litt A."/>
        </authorList>
    </citation>
    <scope>NUCLEOTIDE SEQUENCE [LARGE SCALE GENOMIC DNA]</scope>
    <source>
        <strain evidence="1">AR-01</strain>
    </source>
</reference>